<dbReference type="EMBL" id="JACIFH010000001">
    <property type="protein sequence ID" value="MBB4141086.1"/>
    <property type="molecule type" value="Genomic_DNA"/>
</dbReference>
<evidence type="ECO:0000313" key="5">
    <source>
        <dbReference type="EMBL" id="MBB4141086.1"/>
    </source>
</evidence>
<dbReference type="Pfam" id="PF00589">
    <property type="entry name" value="Phage_integrase"/>
    <property type="match status" value="1"/>
</dbReference>
<keyword evidence="6" id="KW-1185">Reference proteome</keyword>
<comment type="caution">
    <text evidence="5">The sequence shown here is derived from an EMBL/GenBank/DDBJ whole genome shotgun (WGS) entry which is preliminary data.</text>
</comment>
<dbReference type="InterPro" id="IPR013762">
    <property type="entry name" value="Integrase-like_cat_sf"/>
</dbReference>
<dbReference type="GO" id="GO:0003677">
    <property type="term" value="F:DNA binding"/>
    <property type="evidence" value="ECO:0007669"/>
    <property type="project" value="UniProtKB-KW"/>
</dbReference>
<keyword evidence="2" id="KW-0238">DNA-binding</keyword>
<evidence type="ECO:0000256" key="2">
    <source>
        <dbReference type="ARBA" id="ARBA00023125"/>
    </source>
</evidence>
<dbReference type="PANTHER" id="PTHR30349">
    <property type="entry name" value="PHAGE INTEGRASE-RELATED"/>
    <property type="match status" value="1"/>
</dbReference>
<name>A0AA40SRS8_9MICO</name>
<dbReference type="SUPFAM" id="SSF56349">
    <property type="entry name" value="DNA breaking-rejoining enzymes"/>
    <property type="match status" value="1"/>
</dbReference>
<reference evidence="5 6" key="1">
    <citation type="submission" date="2020-08" db="EMBL/GenBank/DDBJ databases">
        <title>Sequencing the genomes of 1000 actinobacteria strains.</title>
        <authorList>
            <person name="Klenk H.-P."/>
        </authorList>
    </citation>
    <scope>NUCLEOTIDE SEQUENCE [LARGE SCALE GENOMIC DNA]</scope>
    <source>
        <strain evidence="5 6">DSM 19600</strain>
    </source>
</reference>
<protein>
    <submittedName>
        <fullName evidence="5">Site-specific recombinase XerD</fullName>
    </submittedName>
</protein>
<gene>
    <name evidence="5" type="ORF">BKA10_002880</name>
</gene>
<dbReference type="PANTHER" id="PTHR30349:SF41">
    <property type="entry name" value="INTEGRASE_RECOMBINASE PROTEIN MJ0367-RELATED"/>
    <property type="match status" value="1"/>
</dbReference>
<comment type="similarity">
    <text evidence="1">Belongs to the 'phage' integrase family.</text>
</comment>
<accession>A0AA40SRS8</accession>
<dbReference type="InterPro" id="IPR002104">
    <property type="entry name" value="Integrase_catalytic"/>
</dbReference>
<dbReference type="AlphaFoldDB" id="A0AA40SRS8"/>
<sequence length="372" mass="42272">MTREGVPFGSASLHLASGVRFLHEEETVFDGMIQGWSAQMKGGRGLKQSSVSGTVGRVRAFREFCGEWPWRWSAAMFDEWMVELVTRGLVLSTRRGYQQAIRSFCTYLCSPHYGWVAECEERFGEHPVQVSHEENTLRHLVDLEGSPGRRPLTRRELQMLLDRVDREVDLRLEQKRKGATLAYRDATMFKVLYGWGLRANEMCHLDTTDLLRTPHAPQFAGMGIVQVRMGKSSSGGAPKRRGVATVHQWAVDALQDYLDQVRPLMIKSTRPTNAIFVTERGTRMKPRDVSERFAYYRDELKLDDVLTPHALRHSYATHLAEDGVDPVFIKEQLGHAYQSTTAIYTGVSSDFKNKMMLDAVRRVVSGSREGES</sequence>
<evidence type="ECO:0000256" key="3">
    <source>
        <dbReference type="ARBA" id="ARBA00023172"/>
    </source>
</evidence>
<dbReference type="InterPro" id="IPR011010">
    <property type="entry name" value="DNA_brk_join_enz"/>
</dbReference>
<dbReference type="Gene3D" id="1.10.443.10">
    <property type="entry name" value="Intergrase catalytic core"/>
    <property type="match status" value="1"/>
</dbReference>
<evidence type="ECO:0000313" key="6">
    <source>
        <dbReference type="Proteomes" id="UP000549113"/>
    </source>
</evidence>
<proteinExistence type="inferred from homology"/>
<dbReference type="PROSITE" id="PS51898">
    <property type="entry name" value="TYR_RECOMBINASE"/>
    <property type="match status" value="1"/>
</dbReference>
<dbReference type="GO" id="GO:0015074">
    <property type="term" value="P:DNA integration"/>
    <property type="evidence" value="ECO:0007669"/>
    <property type="project" value="InterPro"/>
</dbReference>
<dbReference type="InterPro" id="IPR050090">
    <property type="entry name" value="Tyrosine_recombinase_XerCD"/>
</dbReference>
<dbReference type="RefSeq" id="WP_183500607.1">
    <property type="nucleotide sequence ID" value="NZ_BAABCO010000003.1"/>
</dbReference>
<dbReference type="Proteomes" id="UP000549113">
    <property type="component" value="Unassembled WGS sequence"/>
</dbReference>
<organism evidence="5 6">
    <name type="scientific">Microbacterium invictum</name>
    <dbReference type="NCBI Taxonomy" id="515415"/>
    <lineage>
        <taxon>Bacteria</taxon>
        <taxon>Bacillati</taxon>
        <taxon>Actinomycetota</taxon>
        <taxon>Actinomycetes</taxon>
        <taxon>Micrococcales</taxon>
        <taxon>Microbacteriaceae</taxon>
        <taxon>Microbacterium</taxon>
    </lineage>
</organism>
<dbReference type="GO" id="GO:0006310">
    <property type="term" value="P:DNA recombination"/>
    <property type="evidence" value="ECO:0007669"/>
    <property type="project" value="UniProtKB-KW"/>
</dbReference>
<evidence type="ECO:0000259" key="4">
    <source>
        <dbReference type="PROSITE" id="PS51898"/>
    </source>
</evidence>
<evidence type="ECO:0000256" key="1">
    <source>
        <dbReference type="ARBA" id="ARBA00008857"/>
    </source>
</evidence>
<feature type="domain" description="Tyr recombinase" evidence="4">
    <location>
        <begin position="147"/>
        <end position="357"/>
    </location>
</feature>
<keyword evidence="3" id="KW-0233">DNA recombination</keyword>